<evidence type="ECO:0000256" key="1">
    <source>
        <dbReference type="SAM" id="Coils"/>
    </source>
</evidence>
<dbReference type="SUPFAM" id="SSF161256">
    <property type="entry name" value="RILP dimerisation region"/>
    <property type="match status" value="1"/>
</dbReference>
<dbReference type="InterPro" id="IPR034744">
    <property type="entry name" value="RH2"/>
</dbReference>
<sequence length="296" mass="34300">MGLVSKLEDENRRLRDELQHKNDLNEKSNLPSPTEIISVTREELQCIKSLTEENIKLKRMLKIKDKELAQKTLNIEAVQDQLERVCKFNCTLRQKNTFSTNQTQRLMVEKLDLEVQLKEKENFINHMKDRVTDELTSPTSPINPINDFTTLEANQPRFSFEELRQLLWERNDLKTKLMEVEEELRLFKEQEDDNNGAVEGPIPLEPDEKLYGHKRDVSKIRQFIKFFLFSPIIVCFAFVSLCLNSLFPSIQPSSSSFKKKTPVNLLATPSTPIRSNVTSGRSYSTFSLPSVEPKPP</sequence>
<dbReference type="AlphaFoldDB" id="A0A814IHI2"/>
<feature type="compositionally biased region" description="Polar residues" evidence="2">
    <location>
        <begin position="270"/>
        <end position="288"/>
    </location>
</feature>
<dbReference type="EMBL" id="CAJNOH010000385">
    <property type="protein sequence ID" value="CAF1023556.1"/>
    <property type="molecule type" value="Genomic_DNA"/>
</dbReference>
<feature type="domain" description="RH2" evidence="4">
    <location>
        <begin position="155"/>
        <end position="222"/>
    </location>
</feature>
<evidence type="ECO:0000313" key="6">
    <source>
        <dbReference type="Proteomes" id="UP000663854"/>
    </source>
</evidence>
<dbReference type="Pfam" id="PF11461">
    <property type="entry name" value="RILP"/>
    <property type="match status" value="1"/>
</dbReference>
<keyword evidence="3" id="KW-1133">Transmembrane helix</keyword>
<dbReference type="GO" id="GO:0046983">
    <property type="term" value="F:protein dimerization activity"/>
    <property type="evidence" value="ECO:0007669"/>
    <property type="project" value="InterPro"/>
</dbReference>
<dbReference type="PROSITE" id="PS51777">
    <property type="entry name" value="RH2"/>
    <property type="match status" value="1"/>
</dbReference>
<evidence type="ECO:0000259" key="4">
    <source>
        <dbReference type="PROSITE" id="PS51777"/>
    </source>
</evidence>
<feature type="coiled-coil region" evidence="1">
    <location>
        <begin position="4"/>
        <end position="67"/>
    </location>
</feature>
<proteinExistence type="predicted"/>
<dbReference type="Proteomes" id="UP000663854">
    <property type="component" value="Unassembled WGS sequence"/>
</dbReference>
<keyword evidence="3" id="KW-0812">Transmembrane</keyword>
<comment type="caution">
    <text evidence="5">The sequence shown here is derived from an EMBL/GenBank/DDBJ whole genome shotgun (WGS) entry which is preliminary data.</text>
</comment>
<keyword evidence="3" id="KW-0472">Membrane</keyword>
<evidence type="ECO:0000313" key="5">
    <source>
        <dbReference type="EMBL" id="CAF1023556.1"/>
    </source>
</evidence>
<name>A0A814IHI2_9BILA</name>
<evidence type="ECO:0000256" key="2">
    <source>
        <dbReference type="SAM" id="MobiDB-lite"/>
    </source>
</evidence>
<gene>
    <name evidence="5" type="ORF">PYM288_LOCUS15753</name>
</gene>
<dbReference type="Gene3D" id="6.10.230.10">
    <property type="match status" value="1"/>
</dbReference>
<accession>A0A814IHI2</accession>
<feature type="coiled-coil region" evidence="1">
    <location>
        <begin position="163"/>
        <end position="190"/>
    </location>
</feature>
<keyword evidence="1" id="KW-0175">Coiled coil</keyword>
<evidence type="ECO:0000256" key="3">
    <source>
        <dbReference type="SAM" id="Phobius"/>
    </source>
</evidence>
<dbReference type="InterPro" id="IPR021563">
    <property type="entry name" value="RILP_dimer"/>
</dbReference>
<reference evidence="5" key="1">
    <citation type="submission" date="2021-02" db="EMBL/GenBank/DDBJ databases">
        <authorList>
            <person name="Nowell W R."/>
        </authorList>
    </citation>
    <scope>NUCLEOTIDE SEQUENCE</scope>
</reference>
<feature type="region of interest" description="Disordered" evidence="2">
    <location>
        <begin position="270"/>
        <end position="296"/>
    </location>
</feature>
<protein>
    <recommendedName>
        <fullName evidence="4">RH2 domain-containing protein</fullName>
    </recommendedName>
</protein>
<feature type="transmembrane region" description="Helical" evidence="3">
    <location>
        <begin position="223"/>
        <end position="247"/>
    </location>
</feature>
<organism evidence="5 6">
    <name type="scientific">Rotaria sordida</name>
    <dbReference type="NCBI Taxonomy" id="392033"/>
    <lineage>
        <taxon>Eukaryota</taxon>
        <taxon>Metazoa</taxon>
        <taxon>Spiralia</taxon>
        <taxon>Gnathifera</taxon>
        <taxon>Rotifera</taxon>
        <taxon>Eurotatoria</taxon>
        <taxon>Bdelloidea</taxon>
        <taxon>Philodinida</taxon>
        <taxon>Philodinidae</taxon>
        <taxon>Rotaria</taxon>
    </lineage>
</organism>